<dbReference type="Pfam" id="PF02518">
    <property type="entry name" value="HATPase_c"/>
    <property type="match status" value="1"/>
</dbReference>
<dbReference type="EMBL" id="UHJJ01000001">
    <property type="protein sequence ID" value="SUQ12462.1"/>
    <property type="molecule type" value="Genomic_DNA"/>
</dbReference>
<reference evidence="3" key="1">
    <citation type="submission" date="2017-07" db="EMBL/GenBank/DDBJ databases">
        <authorList>
            <person name="Varghese N."/>
            <person name="Submissions S."/>
        </authorList>
    </citation>
    <scope>NUCLEOTIDE SEQUENCE [LARGE SCALE GENOMIC DNA]</scope>
    <source>
        <strain evidence="3">NLAE-zl-C134</strain>
    </source>
</reference>
<feature type="domain" description="Histidine kinase/HSP90-like ATPase" evidence="1">
    <location>
        <begin position="53"/>
        <end position="139"/>
    </location>
</feature>
<dbReference type="InterPro" id="IPR003594">
    <property type="entry name" value="HATPase_dom"/>
</dbReference>
<organism evidence="2 3">
    <name type="scientific">Faecalicatena contorta</name>
    <dbReference type="NCBI Taxonomy" id="39482"/>
    <lineage>
        <taxon>Bacteria</taxon>
        <taxon>Bacillati</taxon>
        <taxon>Bacillota</taxon>
        <taxon>Clostridia</taxon>
        <taxon>Lachnospirales</taxon>
        <taxon>Lachnospiraceae</taxon>
        <taxon>Faecalicatena</taxon>
    </lineage>
</organism>
<dbReference type="RefSeq" id="WP_109708481.1">
    <property type="nucleotide sequence ID" value="NZ_QGDS01000001.1"/>
</dbReference>
<dbReference type="InterPro" id="IPR036890">
    <property type="entry name" value="HATPase_C_sf"/>
</dbReference>
<accession>A0A316A5X4</accession>
<dbReference type="OrthoDB" id="9797578at2"/>
<evidence type="ECO:0000313" key="2">
    <source>
        <dbReference type="EMBL" id="SUQ12462.1"/>
    </source>
</evidence>
<name>A0A316A5X4_9FIRM</name>
<dbReference type="SUPFAM" id="SSF55874">
    <property type="entry name" value="ATPase domain of HSP90 chaperone/DNA topoisomerase II/histidine kinase"/>
    <property type="match status" value="1"/>
</dbReference>
<dbReference type="Gene3D" id="3.30.565.10">
    <property type="entry name" value="Histidine kinase-like ATPase, C-terminal domain"/>
    <property type="match status" value="1"/>
</dbReference>
<dbReference type="Proteomes" id="UP000254051">
    <property type="component" value="Unassembled WGS sequence"/>
</dbReference>
<protein>
    <submittedName>
        <fullName evidence="2">Anti-sigma regulatory factor (Ser/Thr protein kinase)</fullName>
    </submittedName>
</protein>
<evidence type="ECO:0000259" key="1">
    <source>
        <dbReference type="Pfam" id="PF02518"/>
    </source>
</evidence>
<sequence>MEEQLIFTYSISGDDFTRAGEASSDIKNKLKMLGVDNQAIRKVAISMYEGEINMVIHADGGEITVTISNEEIIMVLADKGPGIADISKAMQEGYSTAPEEVRSLGFGAGMGLPNMKKYSDEFQIESELGVGTTVTMKVHLL</sequence>
<proteinExistence type="predicted"/>
<evidence type="ECO:0000313" key="3">
    <source>
        <dbReference type="Proteomes" id="UP000254051"/>
    </source>
</evidence>
<gene>
    <name evidence="2" type="ORF">SAMN05216529_101358</name>
</gene>
<keyword evidence="3" id="KW-1185">Reference proteome</keyword>
<dbReference type="AlphaFoldDB" id="A0A316A5X4"/>